<keyword evidence="2" id="KW-1003">Cell membrane</keyword>
<comment type="subcellular location">
    <subcellularLocation>
        <location evidence="1">Cell membrane</location>
    </subcellularLocation>
</comment>
<feature type="coiled-coil region" evidence="7">
    <location>
        <begin position="422"/>
        <end position="456"/>
    </location>
</feature>
<evidence type="ECO:0000313" key="13">
    <source>
        <dbReference type="Proteomes" id="UP000551878"/>
    </source>
</evidence>
<dbReference type="PROSITE" id="PS50111">
    <property type="entry name" value="CHEMOTAXIS_TRANSDUC_2"/>
    <property type="match status" value="1"/>
</dbReference>
<keyword evidence="9" id="KW-0812">Transmembrane</keyword>
<dbReference type="GO" id="GO:0005886">
    <property type="term" value="C:plasma membrane"/>
    <property type="evidence" value="ECO:0007669"/>
    <property type="project" value="UniProtKB-SubCell"/>
</dbReference>
<evidence type="ECO:0000256" key="1">
    <source>
        <dbReference type="ARBA" id="ARBA00004236"/>
    </source>
</evidence>
<dbReference type="SUPFAM" id="SSF103190">
    <property type="entry name" value="Sensory domain-like"/>
    <property type="match status" value="1"/>
</dbReference>
<comment type="caution">
    <text evidence="12">The sequence shown here is derived from an EMBL/GenBank/DDBJ whole genome shotgun (WGS) entry which is preliminary data.</text>
</comment>
<evidence type="ECO:0000256" key="4">
    <source>
        <dbReference type="ARBA" id="ARBA00023224"/>
    </source>
</evidence>
<feature type="region of interest" description="Disordered" evidence="8">
    <location>
        <begin position="636"/>
        <end position="679"/>
    </location>
</feature>
<gene>
    <name evidence="12" type="ORF">HNQ41_000501</name>
</gene>
<sequence length="679" mass="75235">MFKNRSIQWKIMSFIPMALVALILLSFFSYSFSKAELETQISEKMGHINAEVINDIDAQFLAHQRIGESIAAMVEARGNALTAEDYTETLKRSVELNEDTFGTGVWFEPYTFAEDVEYFGPYAYEEDGEVLLTDEYETSDYDFPSHDWYQVGEESSDVAWTEPYYDETLDITMVTTSIPFKDENGQFGGVVTADIDITNIQHLISDIETVDQGWAFMVGEDGEFISHPDGEKVMQKNIAEDHQLSEWSEDLLHNEYGTIVASLDDGDAEVFYQEVPRTGWTIGLVVPEDEAYAPLNGLLSQIIVVSGGIVALLVVIGILLSRRLIRPIVKLNEEVNKVADGDLSVRIVNESNDEIGQLTKNFNDMTENMRQLIEAVQRSVNTVSQSSENLSAVVDETTASSEEVSRAVDEIADGASHSASYAEETNQQTVTLSEQIERLLEQANRINGNAREAKVQNQHGIEQIELLRNHSTHADSVIASVQQVIQGLSHKVKEIESIITTITGISEQTNLLALNASIEAARAGEHGKGFAVVADEVRKLAEETSRATDHVKETLKGIEAESEQAVREMKITSEISGEQNQVVEDTESVFKTIFNTIDGITVAMTDMTDRISEMNEYKEKVVGAIQNISSVAQESSAASEEVSASTEEQTKAMQSITTSAEELKESSEQLASMMNRFKT</sequence>
<evidence type="ECO:0000256" key="2">
    <source>
        <dbReference type="ARBA" id="ARBA00022475"/>
    </source>
</evidence>
<keyword evidence="4 6" id="KW-0807">Transducer</keyword>
<dbReference type="CDD" id="cd12912">
    <property type="entry name" value="PDC2_MCP_like"/>
    <property type="match status" value="1"/>
</dbReference>
<dbReference type="SMART" id="SM00283">
    <property type="entry name" value="MA"/>
    <property type="match status" value="1"/>
</dbReference>
<dbReference type="PANTHER" id="PTHR32089">
    <property type="entry name" value="METHYL-ACCEPTING CHEMOTAXIS PROTEIN MCPB"/>
    <property type="match status" value="1"/>
</dbReference>
<dbReference type="Pfam" id="PF22673">
    <property type="entry name" value="MCP-like_PDC_1"/>
    <property type="match status" value="1"/>
</dbReference>
<keyword evidence="13" id="KW-1185">Reference proteome</keyword>
<proteinExistence type="inferred from homology"/>
<dbReference type="RefSeq" id="WP_184662843.1">
    <property type="nucleotide sequence ID" value="NZ_JACHHB010000002.1"/>
</dbReference>
<keyword evidence="3 9" id="KW-0472">Membrane</keyword>
<feature type="coiled-coil region" evidence="7">
    <location>
        <begin position="348"/>
        <end position="375"/>
    </location>
</feature>
<feature type="transmembrane region" description="Helical" evidence="9">
    <location>
        <begin position="298"/>
        <end position="320"/>
    </location>
</feature>
<dbReference type="PRINTS" id="PR00260">
    <property type="entry name" value="CHEMTRNSDUCR"/>
</dbReference>
<dbReference type="Proteomes" id="UP000551878">
    <property type="component" value="Unassembled WGS sequence"/>
</dbReference>
<dbReference type="CDD" id="cd12913">
    <property type="entry name" value="PDC1_MCP_like"/>
    <property type="match status" value="1"/>
</dbReference>
<dbReference type="AlphaFoldDB" id="A0A840QLW2"/>
<dbReference type="GO" id="GO:0004888">
    <property type="term" value="F:transmembrane signaling receptor activity"/>
    <property type="evidence" value="ECO:0007669"/>
    <property type="project" value="InterPro"/>
</dbReference>
<feature type="compositionally biased region" description="Low complexity" evidence="8">
    <location>
        <begin position="636"/>
        <end position="647"/>
    </location>
</feature>
<dbReference type="Pfam" id="PF00015">
    <property type="entry name" value="MCPsignal"/>
    <property type="match status" value="1"/>
</dbReference>
<dbReference type="GO" id="GO:0006935">
    <property type="term" value="P:chemotaxis"/>
    <property type="evidence" value="ECO:0007669"/>
    <property type="project" value="InterPro"/>
</dbReference>
<dbReference type="SMART" id="SM00304">
    <property type="entry name" value="HAMP"/>
    <property type="match status" value="1"/>
</dbReference>
<feature type="domain" description="Methyl-accepting transducer" evidence="10">
    <location>
        <begin position="393"/>
        <end position="650"/>
    </location>
</feature>
<feature type="compositionally biased region" description="Polar residues" evidence="8">
    <location>
        <begin position="651"/>
        <end position="660"/>
    </location>
</feature>
<dbReference type="SUPFAM" id="SSF58104">
    <property type="entry name" value="Methyl-accepting chemotaxis protein (MCP) signaling domain"/>
    <property type="match status" value="1"/>
</dbReference>
<comment type="similarity">
    <text evidence="5">Belongs to the methyl-accepting chemotaxis (MCP) protein family.</text>
</comment>
<dbReference type="InterPro" id="IPR029151">
    <property type="entry name" value="Sensor-like_sf"/>
</dbReference>
<evidence type="ECO:0000313" key="12">
    <source>
        <dbReference type="EMBL" id="MBB5172357.1"/>
    </source>
</evidence>
<evidence type="ECO:0000256" key="7">
    <source>
        <dbReference type="SAM" id="Coils"/>
    </source>
</evidence>
<dbReference type="Gene3D" id="3.30.450.20">
    <property type="entry name" value="PAS domain"/>
    <property type="match status" value="2"/>
</dbReference>
<organism evidence="12 13">
    <name type="scientific">Texcoconibacillus texcoconensis</name>
    <dbReference type="NCBI Taxonomy" id="1095777"/>
    <lineage>
        <taxon>Bacteria</taxon>
        <taxon>Bacillati</taxon>
        <taxon>Bacillota</taxon>
        <taxon>Bacilli</taxon>
        <taxon>Bacillales</taxon>
        <taxon>Bacillaceae</taxon>
        <taxon>Texcoconibacillus</taxon>
    </lineage>
</organism>
<evidence type="ECO:0000256" key="8">
    <source>
        <dbReference type="SAM" id="MobiDB-lite"/>
    </source>
</evidence>
<evidence type="ECO:0000256" key="5">
    <source>
        <dbReference type="ARBA" id="ARBA00029447"/>
    </source>
</evidence>
<evidence type="ECO:0000256" key="6">
    <source>
        <dbReference type="PROSITE-ProRule" id="PRU00284"/>
    </source>
</evidence>
<accession>A0A840QLW2</accession>
<evidence type="ECO:0000259" key="11">
    <source>
        <dbReference type="PROSITE" id="PS50885"/>
    </source>
</evidence>
<dbReference type="Gene3D" id="6.10.340.10">
    <property type="match status" value="1"/>
</dbReference>
<name>A0A840QLW2_9BACI</name>
<evidence type="ECO:0000259" key="10">
    <source>
        <dbReference type="PROSITE" id="PS50111"/>
    </source>
</evidence>
<dbReference type="InterPro" id="IPR004089">
    <property type="entry name" value="MCPsignal_dom"/>
</dbReference>
<protein>
    <submittedName>
        <fullName evidence="12">Methyl-accepting chemotaxis protein</fullName>
    </submittedName>
</protein>
<dbReference type="PROSITE" id="PS50885">
    <property type="entry name" value="HAMP"/>
    <property type="match status" value="1"/>
</dbReference>
<keyword evidence="9" id="KW-1133">Transmembrane helix</keyword>
<keyword evidence="7" id="KW-0175">Coiled coil</keyword>
<dbReference type="GO" id="GO:0007165">
    <property type="term" value="P:signal transduction"/>
    <property type="evidence" value="ECO:0007669"/>
    <property type="project" value="UniProtKB-KW"/>
</dbReference>
<dbReference type="Pfam" id="PF00672">
    <property type="entry name" value="HAMP"/>
    <property type="match status" value="1"/>
</dbReference>
<dbReference type="PANTHER" id="PTHR32089:SF112">
    <property type="entry name" value="LYSOZYME-LIKE PROTEIN-RELATED"/>
    <property type="match status" value="1"/>
</dbReference>
<feature type="domain" description="HAMP" evidence="11">
    <location>
        <begin position="322"/>
        <end position="374"/>
    </location>
</feature>
<dbReference type="CDD" id="cd06225">
    <property type="entry name" value="HAMP"/>
    <property type="match status" value="1"/>
</dbReference>
<reference evidence="12 13" key="1">
    <citation type="submission" date="2020-08" db="EMBL/GenBank/DDBJ databases">
        <title>Genomic Encyclopedia of Type Strains, Phase IV (KMG-IV): sequencing the most valuable type-strain genomes for metagenomic binning, comparative biology and taxonomic classification.</title>
        <authorList>
            <person name="Goeker M."/>
        </authorList>
    </citation>
    <scope>NUCLEOTIDE SEQUENCE [LARGE SCALE GENOMIC DNA]</scope>
    <source>
        <strain evidence="12 13">DSM 24696</strain>
    </source>
</reference>
<evidence type="ECO:0000256" key="9">
    <source>
        <dbReference type="SAM" id="Phobius"/>
    </source>
</evidence>
<evidence type="ECO:0000256" key="3">
    <source>
        <dbReference type="ARBA" id="ARBA00023136"/>
    </source>
</evidence>
<dbReference type="InterPro" id="IPR003660">
    <property type="entry name" value="HAMP_dom"/>
</dbReference>
<dbReference type="EMBL" id="JACHHB010000002">
    <property type="protein sequence ID" value="MBB5172357.1"/>
    <property type="molecule type" value="Genomic_DNA"/>
</dbReference>
<dbReference type="Gene3D" id="1.10.287.950">
    <property type="entry name" value="Methyl-accepting chemotaxis protein"/>
    <property type="match status" value="1"/>
</dbReference>
<dbReference type="InterPro" id="IPR004090">
    <property type="entry name" value="Chemotax_Me-accpt_rcpt"/>
</dbReference>